<comment type="caution">
    <text evidence="1">The sequence shown here is derived from an EMBL/GenBank/DDBJ whole genome shotgun (WGS) entry which is preliminary data.</text>
</comment>
<protein>
    <submittedName>
        <fullName evidence="1">Uncharacterized protein</fullName>
    </submittedName>
</protein>
<proteinExistence type="predicted"/>
<accession>A0A7J7L5R8</accession>
<sequence length="79" mass="8571">MHLGIICSPNHLVGGGETSAETGINVFLSKFGENFAIYHFVVYSSSIHVLMNKHGLGSKGQRIQLQTNDLKVTPSDVDN</sequence>
<dbReference type="Proteomes" id="UP000541444">
    <property type="component" value="Unassembled WGS sequence"/>
</dbReference>
<reference evidence="1 2" key="1">
    <citation type="journal article" date="2020" name="IScience">
        <title>Genome Sequencing of the Endangered Kingdonia uniflora (Circaeasteraceae, Ranunculales) Reveals Potential Mechanisms of Evolutionary Specialization.</title>
        <authorList>
            <person name="Sun Y."/>
            <person name="Deng T."/>
            <person name="Zhang A."/>
            <person name="Moore M.J."/>
            <person name="Landis J.B."/>
            <person name="Lin N."/>
            <person name="Zhang H."/>
            <person name="Zhang X."/>
            <person name="Huang J."/>
            <person name="Zhang X."/>
            <person name="Sun H."/>
            <person name="Wang H."/>
        </authorList>
    </citation>
    <scope>NUCLEOTIDE SEQUENCE [LARGE SCALE GENOMIC DNA]</scope>
    <source>
        <strain evidence="1">TB1705</strain>
        <tissue evidence="1">Leaf</tissue>
    </source>
</reference>
<gene>
    <name evidence="1" type="ORF">GIB67_041782</name>
</gene>
<keyword evidence="2" id="KW-1185">Reference proteome</keyword>
<organism evidence="1 2">
    <name type="scientific">Kingdonia uniflora</name>
    <dbReference type="NCBI Taxonomy" id="39325"/>
    <lineage>
        <taxon>Eukaryota</taxon>
        <taxon>Viridiplantae</taxon>
        <taxon>Streptophyta</taxon>
        <taxon>Embryophyta</taxon>
        <taxon>Tracheophyta</taxon>
        <taxon>Spermatophyta</taxon>
        <taxon>Magnoliopsida</taxon>
        <taxon>Ranunculales</taxon>
        <taxon>Circaeasteraceae</taxon>
        <taxon>Kingdonia</taxon>
    </lineage>
</organism>
<dbReference type="AlphaFoldDB" id="A0A7J7L5R8"/>
<name>A0A7J7L5R8_9MAGN</name>
<evidence type="ECO:0000313" key="2">
    <source>
        <dbReference type="Proteomes" id="UP000541444"/>
    </source>
</evidence>
<dbReference type="EMBL" id="JACGCM010002618">
    <property type="protein sequence ID" value="KAF6137909.1"/>
    <property type="molecule type" value="Genomic_DNA"/>
</dbReference>
<evidence type="ECO:0000313" key="1">
    <source>
        <dbReference type="EMBL" id="KAF6137909.1"/>
    </source>
</evidence>